<dbReference type="Pfam" id="PF07005">
    <property type="entry name" value="SBD_N"/>
    <property type="match status" value="1"/>
</dbReference>
<name>N1PD92_DOTSN</name>
<dbReference type="EMBL" id="KB446547">
    <property type="protein sequence ID" value="EME38414.1"/>
    <property type="molecule type" value="Genomic_DNA"/>
</dbReference>
<keyword evidence="3" id="KW-1185">Reference proteome</keyword>
<dbReference type="InterPro" id="IPR037051">
    <property type="entry name" value="4-carb_acid_sugar_kinase_N_sf"/>
</dbReference>
<reference evidence="3" key="1">
    <citation type="journal article" date="2012" name="PLoS Genet.">
        <title>The genomes of the fungal plant pathogens Cladosporium fulvum and Dothistroma septosporum reveal adaptation to different hosts and lifestyles but also signatures of common ancestry.</title>
        <authorList>
            <person name="de Wit P.J.G.M."/>
            <person name="van der Burgt A."/>
            <person name="Oekmen B."/>
            <person name="Stergiopoulos I."/>
            <person name="Abd-Elsalam K.A."/>
            <person name="Aerts A.L."/>
            <person name="Bahkali A.H."/>
            <person name="Beenen H.G."/>
            <person name="Chettri P."/>
            <person name="Cox M.P."/>
            <person name="Datema E."/>
            <person name="de Vries R.P."/>
            <person name="Dhillon B."/>
            <person name="Ganley A.R."/>
            <person name="Griffiths S.A."/>
            <person name="Guo Y."/>
            <person name="Hamelin R.C."/>
            <person name="Henrissat B."/>
            <person name="Kabir M.S."/>
            <person name="Jashni M.K."/>
            <person name="Kema G."/>
            <person name="Klaubauf S."/>
            <person name="Lapidus A."/>
            <person name="Levasseur A."/>
            <person name="Lindquist E."/>
            <person name="Mehrabi R."/>
            <person name="Ohm R.A."/>
            <person name="Owen T.J."/>
            <person name="Salamov A."/>
            <person name="Schwelm A."/>
            <person name="Schijlen E."/>
            <person name="Sun H."/>
            <person name="van den Burg H.A."/>
            <person name="van Ham R.C.H.J."/>
            <person name="Zhang S."/>
            <person name="Goodwin S.B."/>
            <person name="Grigoriev I.V."/>
            <person name="Collemare J."/>
            <person name="Bradshaw R.E."/>
        </authorList>
    </citation>
    <scope>NUCLEOTIDE SEQUENCE [LARGE SCALE GENOMIC DNA]</scope>
    <source>
        <strain evidence="3">NZE10 / CBS 128990</strain>
    </source>
</reference>
<evidence type="ECO:0000313" key="2">
    <source>
        <dbReference type="EMBL" id="EME38414.1"/>
    </source>
</evidence>
<accession>N1PD92</accession>
<dbReference type="Proteomes" id="UP000016933">
    <property type="component" value="Unassembled WGS sequence"/>
</dbReference>
<dbReference type="Gene3D" id="3.40.50.10840">
    <property type="entry name" value="Putative sugar-binding, N-terminal domain"/>
    <property type="match status" value="1"/>
</dbReference>
<evidence type="ECO:0000313" key="3">
    <source>
        <dbReference type="Proteomes" id="UP000016933"/>
    </source>
</evidence>
<organism evidence="2 3">
    <name type="scientific">Dothistroma septosporum (strain NZE10 / CBS 128990)</name>
    <name type="common">Red band needle blight fungus</name>
    <name type="synonym">Mycosphaerella pini</name>
    <dbReference type="NCBI Taxonomy" id="675120"/>
    <lineage>
        <taxon>Eukaryota</taxon>
        <taxon>Fungi</taxon>
        <taxon>Dikarya</taxon>
        <taxon>Ascomycota</taxon>
        <taxon>Pezizomycotina</taxon>
        <taxon>Dothideomycetes</taxon>
        <taxon>Dothideomycetidae</taxon>
        <taxon>Mycosphaerellales</taxon>
        <taxon>Mycosphaerellaceae</taxon>
        <taxon>Dothistroma</taxon>
    </lineage>
</organism>
<reference evidence="2 3" key="2">
    <citation type="journal article" date="2012" name="PLoS Pathog.">
        <title>Diverse lifestyles and strategies of plant pathogenesis encoded in the genomes of eighteen Dothideomycetes fungi.</title>
        <authorList>
            <person name="Ohm R.A."/>
            <person name="Feau N."/>
            <person name="Henrissat B."/>
            <person name="Schoch C.L."/>
            <person name="Horwitz B.A."/>
            <person name="Barry K.W."/>
            <person name="Condon B.J."/>
            <person name="Copeland A.C."/>
            <person name="Dhillon B."/>
            <person name="Glaser F."/>
            <person name="Hesse C.N."/>
            <person name="Kosti I."/>
            <person name="LaButti K."/>
            <person name="Lindquist E.A."/>
            <person name="Lucas S."/>
            <person name="Salamov A.A."/>
            <person name="Bradshaw R.E."/>
            <person name="Ciuffetti L."/>
            <person name="Hamelin R.C."/>
            <person name="Kema G.H.J."/>
            <person name="Lawrence C."/>
            <person name="Scott J.A."/>
            <person name="Spatafora J.W."/>
            <person name="Turgeon B.G."/>
            <person name="de Wit P.J.G.M."/>
            <person name="Zhong S."/>
            <person name="Goodwin S.B."/>
            <person name="Grigoriev I.V."/>
        </authorList>
    </citation>
    <scope>NUCLEOTIDE SEQUENCE [LARGE SCALE GENOMIC DNA]</scope>
    <source>
        <strain evidence="3">NZE10 / CBS 128990</strain>
    </source>
</reference>
<sequence>MHTSSKPHAILLNTSSSTPFADDLRARIKQKVSDPGCGIPLPVILDDEPTRTHACHDIQDLMSWDVATLKSRFMSEVTKNVRGFFILTDSRALHPHEARELIRELCSGIRIVLRKYLTSRPVETEVASEALGKATPRVLAPFFLQDGGLRSHDIHYVDEESTCTLGRPLAGYSEGSVVIVRAASDSDMDVAVLGFSKNKEFVHRSSAALVFWTQRTSITVEAKEHLRSPENAKRVIREVKKIAVVEIENGQDVLIMTSRELVRGRNGVDPLNIGSTVAKAFDLVLRRSDVPARICYRKGVPLLECLEDASQWKGIPYIVFPGDVDFSDALSEVLDESQS</sequence>
<dbReference type="OrthoDB" id="48988at2759"/>
<feature type="domain" description="Four-carbon acid sugar kinase N-terminal" evidence="1">
    <location>
        <begin position="43"/>
        <end position="159"/>
    </location>
</feature>
<dbReference type="STRING" id="675120.N1PD92"/>
<dbReference type="HOGENOM" id="CLU_044742_0_0_1"/>
<dbReference type="SUPFAM" id="SSF142764">
    <property type="entry name" value="YgbK-like"/>
    <property type="match status" value="1"/>
</dbReference>
<evidence type="ECO:0000259" key="1">
    <source>
        <dbReference type="Pfam" id="PF07005"/>
    </source>
</evidence>
<dbReference type="AlphaFoldDB" id="N1PD92"/>
<proteinExistence type="predicted"/>
<gene>
    <name evidence="2" type="ORF">DOTSEDRAFT_92459</name>
</gene>
<dbReference type="eggNOG" id="KOG0409">
    <property type="taxonomic scope" value="Eukaryota"/>
</dbReference>
<protein>
    <recommendedName>
        <fullName evidence="1">Four-carbon acid sugar kinase N-terminal domain-containing protein</fullName>
    </recommendedName>
</protein>
<dbReference type="InterPro" id="IPR010737">
    <property type="entry name" value="4-carb_acid_sugar_kinase_N"/>
</dbReference>